<evidence type="ECO:0000313" key="2">
    <source>
        <dbReference type="Proteomes" id="UP000641741"/>
    </source>
</evidence>
<organism evidence="1 2">
    <name type="scientific">Agathobaculum hominis</name>
    <dbReference type="NCBI Taxonomy" id="2763014"/>
    <lineage>
        <taxon>Bacteria</taxon>
        <taxon>Bacillati</taxon>
        <taxon>Bacillota</taxon>
        <taxon>Clostridia</taxon>
        <taxon>Eubacteriales</taxon>
        <taxon>Butyricicoccaceae</taxon>
        <taxon>Agathobaculum</taxon>
    </lineage>
</organism>
<name>A0ABR7GQP2_9FIRM</name>
<sequence length="168" mass="17999">MTEEDAVVKVEADGQTRYYKAIDDAFTDENQDGTVTLMKDVTNGHTIYVTGGPYILDLNGCDMSSVSEDSVTVTVGKADGDKGNLTVKDSGTDGRLEKLVVESGSLTVGNGSFGFVGDNASSCIGSINFKGGHADEFKINSRGYWTDGVGNFVDGLRTFVLWRRFVRG</sequence>
<gene>
    <name evidence="1" type="ORF">H8S02_11855</name>
</gene>
<dbReference type="RefSeq" id="WP_186970687.1">
    <property type="nucleotide sequence ID" value="NZ_JACOPK010000013.1"/>
</dbReference>
<keyword evidence="2" id="KW-1185">Reference proteome</keyword>
<protein>
    <recommendedName>
        <fullName evidence="3">Pectate lyase superfamily protein</fullName>
    </recommendedName>
</protein>
<accession>A0ABR7GQP2</accession>
<reference evidence="1 2" key="1">
    <citation type="submission" date="2020-08" db="EMBL/GenBank/DDBJ databases">
        <title>Genome public.</title>
        <authorList>
            <person name="Liu C."/>
            <person name="Sun Q."/>
        </authorList>
    </citation>
    <scope>NUCLEOTIDE SEQUENCE [LARGE SCALE GENOMIC DNA]</scope>
    <source>
        <strain evidence="1 2">M2</strain>
    </source>
</reference>
<dbReference type="EMBL" id="JACOPK010000013">
    <property type="protein sequence ID" value="MBC5696620.1"/>
    <property type="molecule type" value="Genomic_DNA"/>
</dbReference>
<evidence type="ECO:0000313" key="1">
    <source>
        <dbReference type="EMBL" id="MBC5696620.1"/>
    </source>
</evidence>
<proteinExistence type="predicted"/>
<comment type="caution">
    <text evidence="1">The sequence shown here is derived from an EMBL/GenBank/DDBJ whole genome shotgun (WGS) entry which is preliminary data.</text>
</comment>
<dbReference type="Proteomes" id="UP000641741">
    <property type="component" value="Unassembled WGS sequence"/>
</dbReference>
<evidence type="ECO:0008006" key="3">
    <source>
        <dbReference type="Google" id="ProtNLM"/>
    </source>
</evidence>